<dbReference type="EMBL" id="CAWYQH010000102">
    <property type="protein sequence ID" value="CAK8686452.1"/>
    <property type="molecule type" value="Genomic_DNA"/>
</dbReference>
<dbReference type="NCBIfam" id="TIGR01777">
    <property type="entry name" value="yfcH"/>
    <property type="match status" value="1"/>
</dbReference>
<evidence type="ECO:0008006" key="5">
    <source>
        <dbReference type="Google" id="ProtNLM"/>
    </source>
</evidence>
<dbReference type="InterPro" id="IPR010099">
    <property type="entry name" value="SDR39U1"/>
</dbReference>
<dbReference type="Gene3D" id="3.40.50.720">
    <property type="entry name" value="NAD(P)-binding Rossmann-like Domain"/>
    <property type="match status" value="1"/>
</dbReference>
<feature type="domain" description="NAD-dependent epimerase/dehydratase" evidence="1">
    <location>
        <begin position="5"/>
        <end position="217"/>
    </location>
</feature>
<dbReference type="Pfam" id="PF01370">
    <property type="entry name" value="Epimerase"/>
    <property type="match status" value="1"/>
</dbReference>
<accession>A0ABP0G3N0</accession>
<dbReference type="InterPro" id="IPR013549">
    <property type="entry name" value="DUF1731"/>
</dbReference>
<gene>
    <name evidence="3" type="ORF">CVLEPA_LOCUS18382</name>
</gene>
<sequence>MQRTVVIGGGTGFIGRSLCVAVEKLGYKAVSVSRNSGDRRNVITWEEIKKNGLPNDTVAVINLAGEPVLNPMKRWNKTFEDEIYKSRINTTRLLKNSVVEAEKRPKLWATTSAIGFYPCDKTRQYDEDSIPETKDYWSKFVSAWEDASVLPDDVKGVRHCIVRTGIVLGKNGGVIQNLKPSYWLGFGGPISDGKQYFPWIHIDDIVGIFTHILTNDDVIGVLNGVAPAITTNKEFSQCFASNLNRPAILCLPAIAVNAIFGSVRASMLLEGQCVTPKRTLRTGYKFIYPQLDDALKQIVS</sequence>
<keyword evidence="4" id="KW-1185">Reference proteome</keyword>
<dbReference type="Pfam" id="PF08338">
    <property type="entry name" value="DUF1731"/>
    <property type="match status" value="1"/>
</dbReference>
<dbReference type="SUPFAM" id="SSF51735">
    <property type="entry name" value="NAD(P)-binding Rossmann-fold domains"/>
    <property type="match status" value="1"/>
</dbReference>
<evidence type="ECO:0000313" key="3">
    <source>
        <dbReference type="EMBL" id="CAK8686452.1"/>
    </source>
</evidence>
<evidence type="ECO:0000313" key="4">
    <source>
        <dbReference type="Proteomes" id="UP001642483"/>
    </source>
</evidence>
<name>A0ABP0G3N0_CLALP</name>
<dbReference type="InterPro" id="IPR001509">
    <property type="entry name" value="Epimerase_deHydtase"/>
</dbReference>
<protein>
    <recommendedName>
        <fullName evidence="5">Epimerase family protein SDR39U1</fullName>
    </recommendedName>
</protein>
<reference evidence="3 4" key="1">
    <citation type="submission" date="2024-02" db="EMBL/GenBank/DDBJ databases">
        <authorList>
            <person name="Daric V."/>
            <person name="Darras S."/>
        </authorList>
    </citation>
    <scope>NUCLEOTIDE SEQUENCE [LARGE SCALE GENOMIC DNA]</scope>
</reference>
<feature type="domain" description="DUF1731" evidence="2">
    <location>
        <begin position="251"/>
        <end position="298"/>
    </location>
</feature>
<dbReference type="PANTHER" id="PTHR11092">
    <property type="entry name" value="SUGAR NUCLEOTIDE EPIMERASE RELATED"/>
    <property type="match status" value="1"/>
</dbReference>
<dbReference type="PANTHER" id="PTHR11092:SF0">
    <property type="entry name" value="EPIMERASE FAMILY PROTEIN SDR39U1"/>
    <property type="match status" value="1"/>
</dbReference>
<comment type="caution">
    <text evidence="3">The sequence shown here is derived from an EMBL/GenBank/DDBJ whole genome shotgun (WGS) entry which is preliminary data.</text>
</comment>
<dbReference type="Proteomes" id="UP001642483">
    <property type="component" value="Unassembled WGS sequence"/>
</dbReference>
<evidence type="ECO:0000259" key="2">
    <source>
        <dbReference type="Pfam" id="PF08338"/>
    </source>
</evidence>
<organism evidence="3 4">
    <name type="scientific">Clavelina lepadiformis</name>
    <name type="common">Light-bulb sea squirt</name>
    <name type="synonym">Ascidia lepadiformis</name>
    <dbReference type="NCBI Taxonomy" id="159417"/>
    <lineage>
        <taxon>Eukaryota</taxon>
        <taxon>Metazoa</taxon>
        <taxon>Chordata</taxon>
        <taxon>Tunicata</taxon>
        <taxon>Ascidiacea</taxon>
        <taxon>Aplousobranchia</taxon>
        <taxon>Clavelinidae</taxon>
        <taxon>Clavelina</taxon>
    </lineage>
</organism>
<evidence type="ECO:0000259" key="1">
    <source>
        <dbReference type="Pfam" id="PF01370"/>
    </source>
</evidence>
<dbReference type="InterPro" id="IPR036291">
    <property type="entry name" value="NAD(P)-bd_dom_sf"/>
</dbReference>
<proteinExistence type="predicted"/>